<accession>A0A9N8HFT1</accession>
<name>A0A9N8HFT1_9STRA</name>
<dbReference type="AlphaFoldDB" id="A0A9N8HFT1"/>
<gene>
    <name evidence="2" type="ORF">SEMRO_539_G162820.2</name>
</gene>
<evidence type="ECO:0000313" key="3">
    <source>
        <dbReference type="Proteomes" id="UP001153069"/>
    </source>
</evidence>
<dbReference type="EMBL" id="CAICTM010000538">
    <property type="protein sequence ID" value="CAB9512501.1"/>
    <property type="molecule type" value="Genomic_DNA"/>
</dbReference>
<feature type="region of interest" description="Disordered" evidence="1">
    <location>
        <begin position="266"/>
        <end position="285"/>
    </location>
</feature>
<organism evidence="2 3">
    <name type="scientific">Seminavis robusta</name>
    <dbReference type="NCBI Taxonomy" id="568900"/>
    <lineage>
        <taxon>Eukaryota</taxon>
        <taxon>Sar</taxon>
        <taxon>Stramenopiles</taxon>
        <taxon>Ochrophyta</taxon>
        <taxon>Bacillariophyta</taxon>
        <taxon>Bacillariophyceae</taxon>
        <taxon>Bacillariophycidae</taxon>
        <taxon>Naviculales</taxon>
        <taxon>Naviculaceae</taxon>
        <taxon>Seminavis</taxon>
    </lineage>
</organism>
<dbReference type="Proteomes" id="UP001153069">
    <property type="component" value="Unassembled WGS sequence"/>
</dbReference>
<feature type="region of interest" description="Disordered" evidence="1">
    <location>
        <begin position="196"/>
        <end position="239"/>
    </location>
</feature>
<reference evidence="2" key="1">
    <citation type="submission" date="2020-06" db="EMBL/GenBank/DDBJ databases">
        <authorList>
            <consortium name="Plant Systems Biology data submission"/>
        </authorList>
    </citation>
    <scope>NUCLEOTIDE SEQUENCE</scope>
    <source>
        <strain evidence="2">D6</strain>
    </source>
</reference>
<feature type="region of interest" description="Disordered" evidence="1">
    <location>
        <begin position="310"/>
        <end position="334"/>
    </location>
</feature>
<feature type="compositionally biased region" description="Pro residues" evidence="1">
    <location>
        <begin position="322"/>
        <end position="334"/>
    </location>
</feature>
<evidence type="ECO:0000256" key="1">
    <source>
        <dbReference type="SAM" id="MobiDB-lite"/>
    </source>
</evidence>
<sequence>MTQPHRNGSIAILEGSVTVCRDIPSVLTGESCVLLCLSIWMPQLDYLKSRLDLTPPIHWMISVCYHTGKVHWIEWSMFCDRLDEALKPLRPLACSYPDDSNHKKRRRSFAFRRKSMKSKVLKNLQQVCDKQAKQMAPIIQDFILYCPCDSRGKTVNVTHWHIQVVLPPQGAAVVTSSSSSFDLLDTVPATISIPITPASSPMSSRETLPPPPQSFPLDRDSRPRCSFSRRHNHSNSYNNIHNSNINHAGLQRQASNASSSTIATTTSAMQNSHRTNPFLDDPNDTVAMSRDALMELDRRMDWEEWNQVPTIPPDVSMDQMPIPMPPPAPYVKEV</sequence>
<protein>
    <submittedName>
        <fullName evidence="2">Uncharacterized protein</fullName>
    </submittedName>
</protein>
<feature type="compositionally biased region" description="Polar residues" evidence="1">
    <location>
        <begin position="197"/>
        <end position="206"/>
    </location>
</feature>
<comment type="caution">
    <text evidence="2">The sequence shown here is derived from an EMBL/GenBank/DDBJ whole genome shotgun (WGS) entry which is preliminary data.</text>
</comment>
<keyword evidence="3" id="KW-1185">Reference proteome</keyword>
<proteinExistence type="predicted"/>
<evidence type="ECO:0000313" key="2">
    <source>
        <dbReference type="EMBL" id="CAB9512501.1"/>
    </source>
</evidence>